<dbReference type="Proteomes" id="UP001501079">
    <property type="component" value="Unassembled WGS sequence"/>
</dbReference>
<reference evidence="3" key="1">
    <citation type="journal article" date="2019" name="Int. J. Syst. Evol. Microbiol.">
        <title>The Global Catalogue of Microorganisms (GCM) 10K type strain sequencing project: providing services to taxonomists for standard genome sequencing and annotation.</title>
        <authorList>
            <consortium name="The Broad Institute Genomics Platform"/>
            <consortium name="The Broad Institute Genome Sequencing Center for Infectious Disease"/>
            <person name="Wu L."/>
            <person name="Ma J."/>
        </authorList>
    </citation>
    <scope>NUCLEOTIDE SEQUENCE [LARGE SCALE GENOMIC DNA]</scope>
    <source>
        <strain evidence="3">JCM 17591</strain>
    </source>
</reference>
<name>A0ABP8A5Z4_9MICO</name>
<sequence>MSRLRVAAAALAAAAFASLLAGCTPTVAMDAAPHANDPKCASVTVVLPDSVAGQKEDYTDAQATGAWGNPVKVQLRCGVAPLGPTTKPCITVASGQDSVDWVLTNDPDDKVLTYVTYGRTPAVEVTIQHGTGGVSDANVLPDLAQAVASIPQSKAHKCVAADDTQ</sequence>
<evidence type="ECO:0000313" key="3">
    <source>
        <dbReference type="Proteomes" id="UP001501079"/>
    </source>
</evidence>
<protein>
    <recommendedName>
        <fullName evidence="4">DUF3515 domain-containing protein</fullName>
    </recommendedName>
</protein>
<keyword evidence="3" id="KW-1185">Reference proteome</keyword>
<comment type="caution">
    <text evidence="2">The sequence shown here is derived from an EMBL/GenBank/DDBJ whole genome shotgun (WGS) entry which is preliminary data.</text>
</comment>
<gene>
    <name evidence="2" type="ORF">GCM10022287_28900</name>
</gene>
<proteinExistence type="predicted"/>
<dbReference type="InterPro" id="IPR021903">
    <property type="entry name" value="DUF3515"/>
</dbReference>
<keyword evidence="1" id="KW-0732">Signal</keyword>
<feature type="chain" id="PRO_5045552813" description="DUF3515 domain-containing protein" evidence="1">
    <location>
        <begin position="22"/>
        <end position="165"/>
    </location>
</feature>
<evidence type="ECO:0008006" key="4">
    <source>
        <dbReference type="Google" id="ProtNLM"/>
    </source>
</evidence>
<accession>A0ABP8A5Z4</accession>
<evidence type="ECO:0000313" key="2">
    <source>
        <dbReference type="EMBL" id="GAA4178519.1"/>
    </source>
</evidence>
<dbReference type="Pfam" id="PF12028">
    <property type="entry name" value="DUF3515"/>
    <property type="match status" value="1"/>
</dbReference>
<organism evidence="2 3">
    <name type="scientific">Gryllotalpicola koreensis</name>
    <dbReference type="NCBI Taxonomy" id="993086"/>
    <lineage>
        <taxon>Bacteria</taxon>
        <taxon>Bacillati</taxon>
        <taxon>Actinomycetota</taxon>
        <taxon>Actinomycetes</taxon>
        <taxon>Micrococcales</taxon>
        <taxon>Microbacteriaceae</taxon>
        <taxon>Gryllotalpicola</taxon>
    </lineage>
</organism>
<dbReference type="PROSITE" id="PS51257">
    <property type="entry name" value="PROKAR_LIPOPROTEIN"/>
    <property type="match status" value="1"/>
</dbReference>
<dbReference type="EMBL" id="BAABBW010000005">
    <property type="protein sequence ID" value="GAA4178519.1"/>
    <property type="molecule type" value="Genomic_DNA"/>
</dbReference>
<dbReference type="RefSeq" id="WP_344755663.1">
    <property type="nucleotide sequence ID" value="NZ_BAABBW010000005.1"/>
</dbReference>
<evidence type="ECO:0000256" key="1">
    <source>
        <dbReference type="SAM" id="SignalP"/>
    </source>
</evidence>
<feature type="signal peptide" evidence="1">
    <location>
        <begin position="1"/>
        <end position="21"/>
    </location>
</feature>